<feature type="repeat" description="WD" evidence="3">
    <location>
        <begin position="181"/>
        <end position="222"/>
    </location>
</feature>
<name>A0A5P8WAX2_9NOSO</name>
<dbReference type="Pfam" id="PF19954">
    <property type="entry name" value="EAD10"/>
    <property type="match status" value="1"/>
</dbReference>
<keyword evidence="6" id="KW-1185">Reference proteome</keyword>
<dbReference type="InterPro" id="IPR001680">
    <property type="entry name" value="WD40_rpt"/>
</dbReference>
<dbReference type="InterPro" id="IPR020472">
    <property type="entry name" value="WD40_PAC1"/>
</dbReference>
<evidence type="ECO:0000256" key="2">
    <source>
        <dbReference type="ARBA" id="ARBA00022737"/>
    </source>
</evidence>
<feature type="repeat" description="WD" evidence="3">
    <location>
        <begin position="139"/>
        <end position="180"/>
    </location>
</feature>
<dbReference type="PRINTS" id="PR00320">
    <property type="entry name" value="GPROTEINBRPT"/>
</dbReference>
<dbReference type="PANTHER" id="PTHR22847:SF637">
    <property type="entry name" value="WD REPEAT DOMAIN 5B"/>
    <property type="match status" value="1"/>
</dbReference>
<accession>A0A5P8WAX2</accession>
<dbReference type="Proteomes" id="UP000326678">
    <property type="component" value="Chromosome Gxm2"/>
</dbReference>
<dbReference type="SMART" id="SM00320">
    <property type="entry name" value="WD40"/>
    <property type="match status" value="7"/>
</dbReference>
<feature type="repeat" description="WD" evidence="3">
    <location>
        <begin position="97"/>
        <end position="138"/>
    </location>
</feature>
<feature type="repeat" description="WD" evidence="3">
    <location>
        <begin position="395"/>
        <end position="431"/>
    </location>
</feature>
<evidence type="ECO:0000313" key="5">
    <source>
        <dbReference type="EMBL" id="QFS49754.1"/>
    </source>
</evidence>
<dbReference type="RefSeq" id="WP_194198942.1">
    <property type="nucleotide sequence ID" value="NZ_CP045227.1"/>
</dbReference>
<dbReference type="SUPFAM" id="SSF50978">
    <property type="entry name" value="WD40 repeat-like"/>
    <property type="match status" value="1"/>
</dbReference>
<dbReference type="Gene3D" id="2.130.10.10">
    <property type="entry name" value="YVTN repeat-like/Quinoprotein amine dehydrogenase"/>
    <property type="match status" value="3"/>
</dbReference>
<feature type="repeat" description="WD" evidence="3">
    <location>
        <begin position="223"/>
        <end position="264"/>
    </location>
</feature>
<evidence type="ECO:0000256" key="3">
    <source>
        <dbReference type="PROSITE-ProRule" id="PRU00221"/>
    </source>
</evidence>
<dbReference type="PANTHER" id="PTHR22847">
    <property type="entry name" value="WD40 REPEAT PROTEIN"/>
    <property type="match status" value="1"/>
</dbReference>
<dbReference type="EMBL" id="CP045227">
    <property type="protein sequence ID" value="QFS49754.1"/>
    <property type="molecule type" value="Genomic_DNA"/>
</dbReference>
<dbReference type="Pfam" id="PF00400">
    <property type="entry name" value="WD40"/>
    <property type="match status" value="7"/>
</dbReference>
<dbReference type="KEGG" id="nsh:GXM_07248"/>
<gene>
    <name evidence="5" type="ORF">GXM_07248</name>
</gene>
<reference evidence="5 6" key="1">
    <citation type="submission" date="2019-10" db="EMBL/GenBank/DDBJ databases">
        <title>Genomic and transcriptomic insights into the perfect genentic adaptation of a filamentous nitrogen-fixing cyanobacterium to rice fields.</title>
        <authorList>
            <person name="Chen Z."/>
        </authorList>
    </citation>
    <scope>NUCLEOTIDE SEQUENCE [LARGE SCALE GENOMIC DNA]</scope>
    <source>
        <strain evidence="5">CCNUC1</strain>
    </source>
</reference>
<keyword evidence="1 3" id="KW-0853">WD repeat</keyword>
<feature type="repeat" description="WD" evidence="3">
    <location>
        <begin position="266"/>
        <end position="307"/>
    </location>
</feature>
<evidence type="ECO:0000313" key="6">
    <source>
        <dbReference type="Proteomes" id="UP000326678"/>
    </source>
</evidence>
<organism evidence="5 6">
    <name type="scientific">Nostoc sphaeroides CCNUC1</name>
    <dbReference type="NCBI Taxonomy" id="2653204"/>
    <lineage>
        <taxon>Bacteria</taxon>
        <taxon>Bacillati</taxon>
        <taxon>Cyanobacteriota</taxon>
        <taxon>Cyanophyceae</taxon>
        <taxon>Nostocales</taxon>
        <taxon>Nostocaceae</taxon>
        <taxon>Nostoc</taxon>
    </lineage>
</organism>
<dbReference type="InterPro" id="IPR036322">
    <property type="entry name" value="WD40_repeat_dom_sf"/>
</dbReference>
<keyword evidence="2" id="KW-0677">Repeat</keyword>
<dbReference type="InterPro" id="IPR015943">
    <property type="entry name" value="WD40/YVTN_repeat-like_dom_sf"/>
</dbReference>
<evidence type="ECO:0000259" key="4">
    <source>
        <dbReference type="Pfam" id="PF19954"/>
    </source>
</evidence>
<dbReference type="PROSITE" id="PS50294">
    <property type="entry name" value="WD_REPEATS_REGION"/>
    <property type="match status" value="4"/>
</dbReference>
<protein>
    <submittedName>
        <fullName evidence="5">WD40 repeat domain-containing protein</fullName>
    </submittedName>
</protein>
<dbReference type="PROSITE" id="PS50082">
    <property type="entry name" value="WD_REPEATS_2"/>
    <property type="match status" value="6"/>
</dbReference>
<feature type="domain" description="Effector-associated" evidence="4">
    <location>
        <begin position="1"/>
        <end position="76"/>
    </location>
</feature>
<dbReference type="CDD" id="cd00200">
    <property type="entry name" value="WD40"/>
    <property type="match status" value="1"/>
</dbReference>
<evidence type="ECO:0000256" key="1">
    <source>
        <dbReference type="ARBA" id="ARBA00022574"/>
    </source>
</evidence>
<dbReference type="AlphaFoldDB" id="A0A5P8WAX2"/>
<sequence>MADQDNLNNILERLLNGNETENDIEKLKRSLLADNLQIASQLGKYNVNIGEGKEIHIGDRHYHGADAETIEKILRTLWEEIQSSQSKPVFWKYRHTFRGHRDSINAVAITSDSKTLISVSDDKTIKVWSLNPPKLLSTLAKQENELLCVAIAPDNQTLISGDNDGNIQIGNLQTGNLATLPKIHEKLIHTIAISPDGKIFATGSADKTIQIWNINPLKRLYLTPKQEAEINVVSIALDNQTLISGDKQGTIKIWNLLTGELLNTLPNVHEKSVNCLALSQDGEMFATGSADKIIKIWNLQTGHLIQTLNQEGGTQEEGNTPINAIAFSPNSQILISGSKGKSVSKSSKFKFGHLLENPAIKVFRRSGGKDRTKASFGGSLRIWNIKTGTLLEYKKRVHASPINSLAISSDGQLLVTASKGGSIMMWQRAQS</sequence>
<proteinExistence type="predicted"/>
<dbReference type="InterPro" id="IPR045429">
    <property type="entry name" value="EAD10"/>
</dbReference>